<dbReference type="Gene3D" id="3.40.50.720">
    <property type="entry name" value="NAD(P)-binding Rossmann-like Domain"/>
    <property type="match status" value="1"/>
</dbReference>
<dbReference type="PANTHER" id="PTHR11606:SF13">
    <property type="entry name" value="GLUTAMATE DEHYDROGENASE 1, MITOCHONDRIAL"/>
    <property type="match status" value="1"/>
</dbReference>
<evidence type="ECO:0000259" key="8">
    <source>
        <dbReference type="SMART" id="SM00839"/>
    </source>
</evidence>
<evidence type="ECO:0000256" key="4">
    <source>
        <dbReference type="PIRSR" id="PIRSR000185-1"/>
    </source>
</evidence>
<reference evidence="10" key="1">
    <citation type="submission" date="2012-09" db="EMBL/GenBank/DDBJ databases">
        <authorList>
            <person name="Weinstock G."/>
            <person name="Sodergren E."/>
            <person name="Clifton S."/>
            <person name="Fulton L."/>
            <person name="Fulton B."/>
            <person name="Courtney L."/>
            <person name="Fronick C."/>
            <person name="Harrison M."/>
            <person name="Strong C."/>
            <person name="Farmer C."/>
            <person name="Delehaunty K."/>
            <person name="Markovic C."/>
            <person name="Hall O."/>
            <person name="Minx P."/>
            <person name="Tomlinson C."/>
            <person name="Mitreva M."/>
            <person name="Nelson J."/>
            <person name="Hou S."/>
            <person name="Wollam A."/>
            <person name="Pepin K.H."/>
            <person name="Johnson M."/>
            <person name="Bhonagiri V."/>
            <person name="Nash W.E."/>
            <person name="Suruliraj S."/>
            <person name="Warren W."/>
            <person name="Chinwalla A."/>
            <person name="Mardis E.R."/>
            <person name="Wilson R.K."/>
        </authorList>
    </citation>
    <scope>NUCLEOTIDE SEQUENCE [LARGE SCALE GENOMIC DNA]</scope>
    <source>
        <strain evidence="10">OS1</strain>
    </source>
</reference>
<dbReference type="eggNOG" id="COG0334">
    <property type="taxonomic scope" value="Bacteria"/>
</dbReference>
<dbReference type="PIRSF" id="PIRSF000185">
    <property type="entry name" value="Glu_DH"/>
    <property type="match status" value="1"/>
</dbReference>
<evidence type="ECO:0000313" key="9">
    <source>
        <dbReference type="EMBL" id="KRT36404.1"/>
    </source>
</evidence>
<evidence type="ECO:0000256" key="6">
    <source>
        <dbReference type="PIRSR" id="PIRSR000185-3"/>
    </source>
</evidence>
<sequence length="411" mass="45294">MKDVWETARYYLKVAAEAIDLEPEITERLSTPMRFVEFTIPVRMDNGDKKLFIAYRSHHCDALGPCKDGTRVKPDLTPEEIKALSMFMSIKHAIGDIPAGGGKGGIKADPYSMSKGEYERLIRGFIRRLVPKGAMIDVPGADIGTGEEQMAWMLDEYEQITGMHSPAAINDKPVALGGSKGGYEATGRGVALCTFEACKDLGFEFDKTTVAIQGFGQVGSVTAKMLFEKGFKILCVSDIYGAIYDPKGINITNLLEYVKKTGKVVEFPGAQSIDSRKIFELDVDVLIPAAVQDVITEDNADRIKAKLVVEAANGPTTPEADAILSRKGIRLIPDVLANSGGAIVCHFERIQGLSNDWWEEEKVYQMLEKRILGAYKEISSIAQELKVTRRTAAWAYALRKIAEAMRLRGWS</sequence>
<dbReference type="InterPro" id="IPR036291">
    <property type="entry name" value="NAD(P)-bd_dom_sf"/>
</dbReference>
<dbReference type="Proteomes" id="UP000005273">
    <property type="component" value="Unassembled WGS sequence"/>
</dbReference>
<feature type="active site" description="Proton donor" evidence="4">
    <location>
        <position position="103"/>
    </location>
</feature>
<dbReference type="Gene3D" id="3.40.50.10860">
    <property type="entry name" value="Leucine Dehydrogenase, chain A, domain 1"/>
    <property type="match status" value="1"/>
</dbReference>
<dbReference type="STRING" id="592015.HMPREF1705_03687"/>
<dbReference type="OrthoDB" id="9803297at2"/>
<dbReference type="PROSITE" id="PS00074">
    <property type="entry name" value="GLFV_DEHYDROGENASE"/>
    <property type="match status" value="1"/>
</dbReference>
<dbReference type="CDD" id="cd01076">
    <property type="entry name" value="NAD_bind_1_Glu_DH"/>
    <property type="match status" value="1"/>
</dbReference>
<evidence type="ECO:0000256" key="1">
    <source>
        <dbReference type="ARBA" id="ARBA00006382"/>
    </source>
</evidence>
<feature type="domain" description="Glutamate/phenylalanine/leucine/valine/L-tryptophan dehydrogenase C-terminal" evidence="8">
    <location>
        <begin position="179"/>
        <end position="409"/>
    </location>
</feature>
<feature type="site" description="Important for catalysis" evidence="6">
    <location>
        <position position="142"/>
    </location>
</feature>
<keyword evidence="5" id="KW-0520">NAD</keyword>
<dbReference type="InterPro" id="IPR006097">
    <property type="entry name" value="Glu/Leu/Phe/Val/Trp_DH_dimer"/>
</dbReference>
<organism evidence="9 10">
    <name type="scientific">Acetomicrobium hydrogeniformans ATCC BAA-1850</name>
    <dbReference type="NCBI Taxonomy" id="592015"/>
    <lineage>
        <taxon>Bacteria</taxon>
        <taxon>Thermotogati</taxon>
        <taxon>Synergistota</taxon>
        <taxon>Synergistia</taxon>
        <taxon>Synergistales</taxon>
        <taxon>Acetomicrobiaceae</taxon>
        <taxon>Acetomicrobium</taxon>
    </lineage>
</organism>
<dbReference type="InterPro" id="IPR006095">
    <property type="entry name" value="Glu/Leu/Phe/Val/Trp_DH"/>
</dbReference>
<evidence type="ECO:0000313" key="10">
    <source>
        <dbReference type="Proteomes" id="UP000005273"/>
    </source>
</evidence>
<evidence type="ECO:0000256" key="2">
    <source>
        <dbReference type="ARBA" id="ARBA00023002"/>
    </source>
</evidence>
<dbReference type="SUPFAM" id="SSF53223">
    <property type="entry name" value="Aminoacid dehydrogenase-like, N-terminal domain"/>
    <property type="match status" value="1"/>
</dbReference>
<keyword evidence="5" id="KW-0547">Nucleotide-binding</keyword>
<dbReference type="EMBL" id="ACJX03000001">
    <property type="protein sequence ID" value="KRT36404.1"/>
    <property type="molecule type" value="Genomic_DNA"/>
</dbReference>
<dbReference type="GO" id="GO:0006538">
    <property type="term" value="P:L-glutamate catabolic process"/>
    <property type="evidence" value="ECO:0007669"/>
    <property type="project" value="TreeGrafter"/>
</dbReference>
<evidence type="ECO:0000256" key="3">
    <source>
        <dbReference type="PIRNR" id="PIRNR000185"/>
    </source>
</evidence>
<gene>
    <name evidence="9" type="ORF">HMPREF1705_03687</name>
</gene>
<dbReference type="SMART" id="SM00839">
    <property type="entry name" value="ELFV_dehydrog"/>
    <property type="match status" value="1"/>
</dbReference>
<protein>
    <recommendedName>
        <fullName evidence="3">Glutamate dehydrogenase</fullName>
    </recommendedName>
</protein>
<dbReference type="Pfam" id="PF00208">
    <property type="entry name" value="ELFV_dehydrog"/>
    <property type="match status" value="1"/>
</dbReference>
<evidence type="ECO:0000256" key="7">
    <source>
        <dbReference type="RuleBase" id="RU004417"/>
    </source>
</evidence>
<dbReference type="PANTHER" id="PTHR11606">
    <property type="entry name" value="GLUTAMATE DEHYDROGENASE"/>
    <property type="match status" value="1"/>
</dbReference>
<accession>A0A0T5XDS6</accession>
<dbReference type="RefSeq" id="WP_009200908.1">
    <property type="nucleotide sequence ID" value="NZ_ACJX03000001.1"/>
</dbReference>
<keyword evidence="10" id="KW-1185">Reference proteome</keyword>
<dbReference type="GO" id="GO:0000166">
    <property type="term" value="F:nucleotide binding"/>
    <property type="evidence" value="ECO:0007669"/>
    <property type="project" value="UniProtKB-KW"/>
</dbReference>
<dbReference type="InterPro" id="IPR046346">
    <property type="entry name" value="Aminoacid_DH-like_N_sf"/>
</dbReference>
<dbReference type="InterPro" id="IPR033922">
    <property type="entry name" value="NAD_bind_Glu_DH"/>
</dbReference>
<keyword evidence="2 3" id="KW-0560">Oxidoreductase</keyword>
<comment type="similarity">
    <text evidence="1 3 7">Belongs to the Glu/Leu/Phe/Val dehydrogenases family.</text>
</comment>
<evidence type="ECO:0000256" key="5">
    <source>
        <dbReference type="PIRSR" id="PIRSR000185-2"/>
    </source>
</evidence>
<comment type="caution">
    <text evidence="9">The sequence shown here is derived from an EMBL/GenBank/DDBJ whole genome shotgun (WGS) entry which is preliminary data.</text>
</comment>
<dbReference type="InterPro" id="IPR014362">
    <property type="entry name" value="Glu_DH"/>
</dbReference>
<feature type="binding site" evidence="5">
    <location>
        <position position="186"/>
    </location>
    <ligand>
        <name>NAD(+)</name>
        <dbReference type="ChEBI" id="CHEBI:57540"/>
    </ligand>
</feature>
<dbReference type="InterPro" id="IPR006096">
    <property type="entry name" value="Glu/Leu/Phe/Val/Trp_DH_C"/>
</dbReference>
<dbReference type="PRINTS" id="PR00082">
    <property type="entry name" value="GLFDHDRGNASE"/>
</dbReference>
<feature type="binding site" evidence="5">
    <location>
        <position position="67"/>
    </location>
    <ligand>
        <name>substrate</name>
    </ligand>
</feature>
<dbReference type="AlphaFoldDB" id="A0A0T5XDS6"/>
<feature type="binding site" evidence="5">
    <location>
        <position position="91"/>
    </location>
    <ligand>
        <name>substrate</name>
    </ligand>
</feature>
<dbReference type="SUPFAM" id="SSF51735">
    <property type="entry name" value="NAD(P)-binding Rossmann-fold domains"/>
    <property type="match status" value="1"/>
</dbReference>
<dbReference type="GO" id="GO:0004352">
    <property type="term" value="F:glutamate dehydrogenase (NAD+) activity"/>
    <property type="evidence" value="ECO:0007669"/>
    <property type="project" value="TreeGrafter"/>
</dbReference>
<dbReference type="InterPro" id="IPR033524">
    <property type="entry name" value="Glu/Leu/Phe/Val_DH_AS"/>
</dbReference>
<name>A0A0T5XDS6_9BACT</name>
<proteinExistence type="inferred from homology"/>
<dbReference type="Pfam" id="PF02812">
    <property type="entry name" value="ELFV_dehydrog_N"/>
    <property type="match status" value="1"/>
</dbReference>